<evidence type="ECO:0000256" key="1">
    <source>
        <dbReference type="SAM" id="MobiDB-lite"/>
    </source>
</evidence>
<name>A0A9P6XWC5_9FUNG</name>
<proteinExistence type="predicted"/>
<organism evidence="2 3">
    <name type="scientific">Rhizopus delemar</name>
    <dbReference type="NCBI Taxonomy" id="936053"/>
    <lineage>
        <taxon>Eukaryota</taxon>
        <taxon>Fungi</taxon>
        <taxon>Fungi incertae sedis</taxon>
        <taxon>Mucoromycota</taxon>
        <taxon>Mucoromycotina</taxon>
        <taxon>Mucoromycetes</taxon>
        <taxon>Mucorales</taxon>
        <taxon>Mucorineae</taxon>
        <taxon>Rhizopodaceae</taxon>
        <taxon>Rhizopus</taxon>
    </lineage>
</organism>
<evidence type="ECO:0000313" key="3">
    <source>
        <dbReference type="Proteomes" id="UP000740926"/>
    </source>
</evidence>
<reference evidence="2 3" key="1">
    <citation type="journal article" date="2020" name="Microb. Genom.">
        <title>Genetic diversity of clinical and environmental Mucorales isolates obtained from an investigation of mucormycosis cases among solid organ transplant recipients.</title>
        <authorList>
            <person name="Nguyen M.H."/>
            <person name="Kaul D."/>
            <person name="Muto C."/>
            <person name="Cheng S.J."/>
            <person name="Richter R.A."/>
            <person name="Bruno V.M."/>
            <person name="Liu G."/>
            <person name="Beyhan S."/>
            <person name="Sundermann A.J."/>
            <person name="Mounaud S."/>
            <person name="Pasculle A.W."/>
            <person name="Nierman W.C."/>
            <person name="Driscoll E."/>
            <person name="Cumbie R."/>
            <person name="Clancy C.J."/>
            <person name="Dupont C.L."/>
        </authorList>
    </citation>
    <scope>NUCLEOTIDE SEQUENCE [LARGE SCALE GENOMIC DNA]</scope>
    <source>
        <strain evidence="2 3">GL24</strain>
    </source>
</reference>
<protein>
    <submittedName>
        <fullName evidence="2">Uncharacterized protein</fullName>
    </submittedName>
</protein>
<accession>A0A9P6XWC5</accession>
<feature type="compositionally biased region" description="Low complexity" evidence="1">
    <location>
        <begin position="95"/>
        <end position="125"/>
    </location>
</feature>
<evidence type="ECO:0000313" key="2">
    <source>
        <dbReference type="EMBL" id="KAG1533609.1"/>
    </source>
</evidence>
<keyword evidence="3" id="KW-1185">Reference proteome</keyword>
<dbReference type="AlphaFoldDB" id="A0A9P6XWC5"/>
<sequence length="125" mass="12885">MLRPSAPAGCGTSARGSRPGSAGARSAGSRRRARTSRSGTCGPAPCFPVRSTWPRPRRRHAWTAPPPASAGSTGGPCSRRCGYRSARAPGRRHWAAPPAAAAGRRRSSAPAAAGHPATARSLPRR</sequence>
<dbReference type="Proteomes" id="UP000740926">
    <property type="component" value="Unassembled WGS sequence"/>
</dbReference>
<feature type="compositionally biased region" description="Low complexity" evidence="1">
    <location>
        <begin position="11"/>
        <end position="27"/>
    </location>
</feature>
<feature type="region of interest" description="Disordered" evidence="1">
    <location>
        <begin position="1"/>
        <end position="125"/>
    </location>
</feature>
<comment type="caution">
    <text evidence="2">The sequence shown here is derived from an EMBL/GenBank/DDBJ whole genome shotgun (WGS) entry which is preliminary data.</text>
</comment>
<gene>
    <name evidence="2" type="ORF">G6F50_015817</name>
</gene>
<dbReference type="EMBL" id="JAANIU010009174">
    <property type="protein sequence ID" value="KAG1533609.1"/>
    <property type="molecule type" value="Genomic_DNA"/>
</dbReference>